<feature type="transmembrane region" description="Helical" evidence="1">
    <location>
        <begin position="176"/>
        <end position="193"/>
    </location>
</feature>
<evidence type="ECO:0000313" key="2">
    <source>
        <dbReference type="EMBL" id="MBR0577275.1"/>
    </source>
</evidence>
<feature type="transmembrane region" description="Helical" evidence="1">
    <location>
        <begin position="91"/>
        <end position="108"/>
    </location>
</feature>
<evidence type="ECO:0008006" key="4">
    <source>
        <dbReference type="Google" id="ProtNLM"/>
    </source>
</evidence>
<dbReference type="Proteomes" id="UP000675379">
    <property type="component" value="Unassembled WGS sequence"/>
</dbReference>
<dbReference type="AlphaFoldDB" id="A0A941CR71"/>
<accession>A0A941CR71</accession>
<keyword evidence="1" id="KW-1133">Transmembrane helix</keyword>
<evidence type="ECO:0000256" key="1">
    <source>
        <dbReference type="SAM" id="Phobius"/>
    </source>
</evidence>
<dbReference type="RefSeq" id="WP_211802690.1">
    <property type="nucleotide sequence ID" value="NZ_JAGSCS010000025.1"/>
</dbReference>
<reference evidence="2" key="1">
    <citation type="submission" date="2021-04" db="EMBL/GenBank/DDBJ databases">
        <title>Proteiniclasticum sedimins sp. nov., an obligate anaerobic bacterium isolated from anaerobic sludge.</title>
        <authorList>
            <person name="Liu J."/>
        </authorList>
    </citation>
    <scope>NUCLEOTIDE SEQUENCE</scope>
    <source>
        <strain evidence="2">BAD-10</strain>
    </source>
</reference>
<proteinExistence type="predicted"/>
<keyword evidence="1" id="KW-0472">Membrane</keyword>
<organism evidence="2 3">
    <name type="scientific">Proteiniclasticum sediminis</name>
    <dbReference type="NCBI Taxonomy" id="2804028"/>
    <lineage>
        <taxon>Bacteria</taxon>
        <taxon>Bacillati</taxon>
        <taxon>Bacillota</taxon>
        <taxon>Clostridia</taxon>
        <taxon>Eubacteriales</taxon>
        <taxon>Clostridiaceae</taxon>
        <taxon>Proteiniclasticum</taxon>
    </lineage>
</organism>
<dbReference type="EMBL" id="JAGSCS010000025">
    <property type="protein sequence ID" value="MBR0577275.1"/>
    <property type="molecule type" value="Genomic_DNA"/>
</dbReference>
<feature type="transmembrane region" description="Helical" evidence="1">
    <location>
        <begin position="12"/>
        <end position="36"/>
    </location>
</feature>
<sequence>MNQDLKVNFSPVYRIAQYLSLIMLILIPLQIAVFIISPPPATVKGFFELFQQSPFLGLLSLDFLYLFNNAIIAVIYLALFILLYNEKPVSVILAFMLGLIGIACYYPSNPAFEMMTLSHQFTQALPELKSIYLAAGEAVMASYTGTTFNAYYVLSTLCLLLFSYAILKSRHFHKSVGLWGLASGFFMIVPSSAGKLGMVFSLLSLVPWVIFVILLISKFKKLALNHPE</sequence>
<name>A0A941CR71_9CLOT</name>
<keyword evidence="3" id="KW-1185">Reference proteome</keyword>
<evidence type="ECO:0000313" key="3">
    <source>
        <dbReference type="Proteomes" id="UP000675379"/>
    </source>
</evidence>
<feature type="transmembrane region" description="Helical" evidence="1">
    <location>
        <begin position="199"/>
        <end position="216"/>
    </location>
</feature>
<comment type="caution">
    <text evidence="2">The sequence shown here is derived from an EMBL/GenBank/DDBJ whole genome shotgun (WGS) entry which is preliminary data.</text>
</comment>
<gene>
    <name evidence="2" type="ORF">KCG48_13215</name>
</gene>
<feature type="transmembrane region" description="Helical" evidence="1">
    <location>
        <begin position="63"/>
        <end position="84"/>
    </location>
</feature>
<keyword evidence="1" id="KW-0812">Transmembrane</keyword>
<protein>
    <recommendedName>
        <fullName evidence="4">DUF4386 family protein</fullName>
    </recommendedName>
</protein>
<feature type="transmembrane region" description="Helical" evidence="1">
    <location>
        <begin position="150"/>
        <end position="167"/>
    </location>
</feature>